<dbReference type="AlphaFoldDB" id="A0A1H7EH44"/>
<keyword evidence="1" id="KW-0472">Membrane</keyword>
<keyword evidence="1" id="KW-0812">Transmembrane</keyword>
<dbReference type="Proteomes" id="UP000198866">
    <property type="component" value="Unassembled WGS sequence"/>
</dbReference>
<reference evidence="3" key="1">
    <citation type="submission" date="2016-10" db="EMBL/GenBank/DDBJ databases">
        <authorList>
            <person name="Varghese N."/>
            <person name="Submissions S."/>
        </authorList>
    </citation>
    <scope>NUCLEOTIDE SEQUENCE [LARGE SCALE GENOMIC DNA]</scope>
    <source>
        <strain evidence="3">LMG 26031</strain>
    </source>
</reference>
<name>A0A1H7EH44_9BURK</name>
<feature type="transmembrane region" description="Helical" evidence="1">
    <location>
        <begin position="81"/>
        <end position="101"/>
    </location>
</feature>
<feature type="transmembrane region" description="Helical" evidence="1">
    <location>
        <begin position="107"/>
        <end position="129"/>
    </location>
</feature>
<evidence type="ECO:0000313" key="3">
    <source>
        <dbReference type="Proteomes" id="UP000198866"/>
    </source>
</evidence>
<evidence type="ECO:0000313" key="2">
    <source>
        <dbReference type="EMBL" id="SEK13239.1"/>
    </source>
</evidence>
<dbReference type="EMBL" id="FNYE01000065">
    <property type="protein sequence ID" value="SEK13239.1"/>
    <property type="molecule type" value="Genomic_DNA"/>
</dbReference>
<sequence length="137" mass="14836">MHNRSPQGAFHSSPPDAPILATKLAGVLAVLPLLYALWLQFTAQTRHRFFIHPSAFLMFLFVITTPNVLLYVCVRISGQRTAWVCVTALFLFVAIDCWVFSVGGGPFVAPGLGLIELMVGGVLLPIAVATGDRRTGL</sequence>
<gene>
    <name evidence="2" type="ORF">SAMN05192539_10657</name>
</gene>
<protein>
    <submittedName>
        <fullName evidence="2">Uncharacterized protein</fullName>
    </submittedName>
</protein>
<keyword evidence="1" id="KW-1133">Transmembrane helix</keyword>
<keyword evidence="3" id="KW-1185">Reference proteome</keyword>
<proteinExistence type="predicted"/>
<organism evidence="2 3">
    <name type="scientific">Paraburkholderia diazotrophica</name>
    <dbReference type="NCBI Taxonomy" id="667676"/>
    <lineage>
        <taxon>Bacteria</taxon>
        <taxon>Pseudomonadati</taxon>
        <taxon>Pseudomonadota</taxon>
        <taxon>Betaproteobacteria</taxon>
        <taxon>Burkholderiales</taxon>
        <taxon>Burkholderiaceae</taxon>
        <taxon>Paraburkholderia</taxon>
    </lineage>
</organism>
<feature type="transmembrane region" description="Helical" evidence="1">
    <location>
        <begin position="20"/>
        <end position="38"/>
    </location>
</feature>
<feature type="transmembrane region" description="Helical" evidence="1">
    <location>
        <begin position="50"/>
        <end position="74"/>
    </location>
</feature>
<evidence type="ECO:0000256" key="1">
    <source>
        <dbReference type="SAM" id="Phobius"/>
    </source>
</evidence>
<accession>A0A1H7EH44</accession>